<dbReference type="Proteomes" id="UP001620626">
    <property type="component" value="Unassembled WGS sequence"/>
</dbReference>
<name>A0ABD2LB05_9BILA</name>
<gene>
    <name evidence="2" type="ORF">niasHT_019104</name>
</gene>
<reference evidence="2 3" key="1">
    <citation type="submission" date="2024-10" db="EMBL/GenBank/DDBJ databases">
        <authorList>
            <person name="Kim D."/>
        </authorList>
    </citation>
    <scope>NUCLEOTIDE SEQUENCE [LARGE SCALE GENOMIC DNA]</scope>
    <source>
        <strain evidence="2">BH-2024</strain>
    </source>
</reference>
<organism evidence="2 3">
    <name type="scientific">Heterodera trifolii</name>
    <dbReference type="NCBI Taxonomy" id="157864"/>
    <lineage>
        <taxon>Eukaryota</taxon>
        <taxon>Metazoa</taxon>
        <taxon>Ecdysozoa</taxon>
        <taxon>Nematoda</taxon>
        <taxon>Chromadorea</taxon>
        <taxon>Rhabditida</taxon>
        <taxon>Tylenchina</taxon>
        <taxon>Tylenchomorpha</taxon>
        <taxon>Tylenchoidea</taxon>
        <taxon>Heteroderidae</taxon>
        <taxon>Heteroderinae</taxon>
        <taxon>Heterodera</taxon>
    </lineage>
</organism>
<evidence type="ECO:0000256" key="1">
    <source>
        <dbReference type="SAM" id="MobiDB-lite"/>
    </source>
</evidence>
<protein>
    <submittedName>
        <fullName evidence="2">Uncharacterized protein</fullName>
    </submittedName>
</protein>
<keyword evidence="3" id="KW-1185">Reference proteome</keyword>
<evidence type="ECO:0000313" key="3">
    <source>
        <dbReference type="Proteomes" id="UP001620626"/>
    </source>
</evidence>
<feature type="region of interest" description="Disordered" evidence="1">
    <location>
        <begin position="111"/>
        <end position="143"/>
    </location>
</feature>
<sequence length="143" mass="15987">MIFRSPPLTRQRLRMQQAAPVQHLQNDGNEQPQNIENRPINTANTGVAENSLNDGEILAHTMNSDQILHAVLNIEPANRQSGHGEDAENLANQQNLTQQLGGLRMRFRRLPNMGENSERELWQAGNGNNNAPAPKRSQYSSKS</sequence>
<evidence type="ECO:0000313" key="2">
    <source>
        <dbReference type="EMBL" id="KAL3112379.1"/>
    </source>
</evidence>
<dbReference type="AlphaFoldDB" id="A0ABD2LB05"/>
<accession>A0ABD2LB05</accession>
<dbReference type="EMBL" id="JBICBT010000475">
    <property type="protein sequence ID" value="KAL3112379.1"/>
    <property type="molecule type" value="Genomic_DNA"/>
</dbReference>
<feature type="compositionally biased region" description="Low complexity" evidence="1">
    <location>
        <begin position="124"/>
        <end position="134"/>
    </location>
</feature>
<proteinExistence type="predicted"/>
<comment type="caution">
    <text evidence="2">The sequence shown here is derived from an EMBL/GenBank/DDBJ whole genome shotgun (WGS) entry which is preliminary data.</text>
</comment>